<evidence type="ECO:0000256" key="1">
    <source>
        <dbReference type="SAM" id="Phobius"/>
    </source>
</evidence>
<proteinExistence type="predicted"/>
<accession>A0A9P0FPB6</accession>
<keyword evidence="4" id="KW-1185">Reference proteome</keyword>
<keyword evidence="2" id="KW-0732">Signal</keyword>
<name>A0A9P0FPB6_BRAAE</name>
<evidence type="ECO:0000313" key="4">
    <source>
        <dbReference type="Proteomes" id="UP001154078"/>
    </source>
</evidence>
<gene>
    <name evidence="3" type="ORF">MELIAE_LOCUS12495</name>
</gene>
<dbReference type="AlphaFoldDB" id="A0A9P0FPB6"/>
<dbReference type="Proteomes" id="UP001154078">
    <property type="component" value="Chromosome 9"/>
</dbReference>
<dbReference type="EMBL" id="OV121140">
    <property type="protein sequence ID" value="CAH0563749.1"/>
    <property type="molecule type" value="Genomic_DNA"/>
</dbReference>
<evidence type="ECO:0000256" key="2">
    <source>
        <dbReference type="SAM" id="SignalP"/>
    </source>
</evidence>
<feature type="transmembrane region" description="Helical" evidence="1">
    <location>
        <begin position="342"/>
        <end position="360"/>
    </location>
</feature>
<sequence length="507" mass="59404">MILILLIISVNFFNFAFSSNAFILPEEKTSLSGCVDSVLDLVIRKNDYVIVFDENLSLRHASYSKSNSSWADFDSVPPYISAFVVNINQDDLADTFEKLRDVEHFDTRILFVFIQNAINSSFFKILADYYVFKSIILVENGKNQYSLYTYNPYVHENLHQPNLEYFEFGVCKNGDLEVHQNFTFTLPKLWRNTTVNILYKHFEPYVFEDGVGLDMISTKIIMEKLKFKARTIKAVHDVDIYFGLKNRSIDFCHGCCAEKTPYLYYSTFYYIYDKYTNIMPKAPLKAFYKVMFGVFSHGLWSLIAFLVVFFMIVSFFLNDVTVFFPLIIIIEQTTKLPKLTSSRYFLAVYVLCIYTVSTAFKSKSTAILGEKFYVDELTSLDILENNMLICFNGNSYQTLSKNATKQEQYMNDHFLYLKTQKDCFDRVAFKRDSVALTFVRTFEYLEAKYRYQEDGEPLIYINKSHWEVNLPMRFTKSLPIFDQFNSILVKIKGDFINKSRLSKFEEI</sequence>
<keyword evidence="1" id="KW-0472">Membrane</keyword>
<feature type="transmembrane region" description="Helical" evidence="1">
    <location>
        <begin position="299"/>
        <end position="330"/>
    </location>
</feature>
<dbReference type="OrthoDB" id="6430908at2759"/>
<organism evidence="3 4">
    <name type="scientific">Brassicogethes aeneus</name>
    <name type="common">Rape pollen beetle</name>
    <name type="synonym">Meligethes aeneus</name>
    <dbReference type="NCBI Taxonomy" id="1431903"/>
    <lineage>
        <taxon>Eukaryota</taxon>
        <taxon>Metazoa</taxon>
        <taxon>Ecdysozoa</taxon>
        <taxon>Arthropoda</taxon>
        <taxon>Hexapoda</taxon>
        <taxon>Insecta</taxon>
        <taxon>Pterygota</taxon>
        <taxon>Neoptera</taxon>
        <taxon>Endopterygota</taxon>
        <taxon>Coleoptera</taxon>
        <taxon>Polyphaga</taxon>
        <taxon>Cucujiformia</taxon>
        <taxon>Nitidulidae</taxon>
        <taxon>Meligethinae</taxon>
        <taxon>Brassicogethes</taxon>
    </lineage>
</organism>
<keyword evidence="1" id="KW-1133">Transmembrane helix</keyword>
<feature type="chain" id="PRO_5040182579" evidence="2">
    <location>
        <begin position="19"/>
        <end position="507"/>
    </location>
</feature>
<reference evidence="3" key="1">
    <citation type="submission" date="2021-12" db="EMBL/GenBank/DDBJ databases">
        <authorList>
            <person name="King R."/>
        </authorList>
    </citation>
    <scope>NUCLEOTIDE SEQUENCE</scope>
</reference>
<keyword evidence="1" id="KW-0812">Transmembrane</keyword>
<protein>
    <submittedName>
        <fullName evidence="3">Uncharacterized protein</fullName>
    </submittedName>
</protein>
<evidence type="ECO:0000313" key="3">
    <source>
        <dbReference type="EMBL" id="CAH0563749.1"/>
    </source>
</evidence>
<feature type="signal peptide" evidence="2">
    <location>
        <begin position="1"/>
        <end position="18"/>
    </location>
</feature>